<dbReference type="EMBL" id="JAGGLB010000005">
    <property type="protein sequence ID" value="MBP1990660.1"/>
    <property type="molecule type" value="Genomic_DNA"/>
</dbReference>
<dbReference type="InterPro" id="IPR006059">
    <property type="entry name" value="SBP"/>
</dbReference>
<comment type="subcellular location">
    <subcellularLocation>
        <location evidence="1">Cell envelope</location>
    </subcellularLocation>
</comment>
<keyword evidence="3" id="KW-0813">Transport</keyword>
<keyword evidence="4" id="KW-0732">Signal</keyword>
<dbReference type="PANTHER" id="PTHR43649">
    <property type="entry name" value="ARABINOSE-BINDING PROTEIN-RELATED"/>
    <property type="match status" value="1"/>
</dbReference>
<organism evidence="5 6">
    <name type="scientific">Paenibacillus eucommiae</name>
    <dbReference type="NCBI Taxonomy" id="1355755"/>
    <lineage>
        <taxon>Bacteria</taxon>
        <taxon>Bacillati</taxon>
        <taxon>Bacillota</taxon>
        <taxon>Bacilli</taxon>
        <taxon>Bacillales</taxon>
        <taxon>Paenibacillaceae</taxon>
        <taxon>Paenibacillus</taxon>
    </lineage>
</organism>
<reference evidence="5 6" key="1">
    <citation type="submission" date="2021-03" db="EMBL/GenBank/DDBJ databases">
        <title>Genomic Encyclopedia of Type Strains, Phase IV (KMG-IV): sequencing the most valuable type-strain genomes for metagenomic binning, comparative biology and taxonomic classification.</title>
        <authorList>
            <person name="Goeker M."/>
        </authorList>
    </citation>
    <scope>NUCLEOTIDE SEQUENCE [LARGE SCALE GENOMIC DNA]</scope>
    <source>
        <strain evidence="5 6">DSM 26048</strain>
    </source>
</reference>
<evidence type="ECO:0000256" key="2">
    <source>
        <dbReference type="ARBA" id="ARBA00008520"/>
    </source>
</evidence>
<dbReference type="RefSeq" id="WP_209971407.1">
    <property type="nucleotide sequence ID" value="NZ_JAGGLB010000005.1"/>
</dbReference>
<dbReference type="InterPro" id="IPR050490">
    <property type="entry name" value="Bact_solute-bd_prot1"/>
</dbReference>
<dbReference type="Gene3D" id="3.40.190.10">
    <property type="entry name" value="Periplasmic binding protein-like II"/>
    <property type="match status" value="1"/>
</dbReference>
<comment type="similarity">
    <text evidence="2">Belongs to the bacterial solute-binding protein 1 family.</text>
</comment>
<dbReference type="Proteomes" id="UP001519287">
    <property type="component" value="Unassembled WGS sequence"/>
</dbReference>
<comment type="caution">
    <text evidence="5">The sequence shown here is derived from an EMBL/GenBank/DDBJ whole genome shotgun (WGS) entry which is preliminary data.</text>
</comment>
<dbReference type="Pfam" id="PF01547">
    <property type="entry name" value="SBP_bac_1"/>
    <property type="match status" value="1"/>
</dbReference>
<evidence type="ECO:0000256" key="3">
    <source>
        <dbReference type="ARBA" id="ARBA00022448"/>
    </source>
</evidence>
<dbReference type="SUPFAM" id="SSF53850">
    <property type="entry name" value="Periplasmic binding protein-like II"/>
    <property type="match status" value="1"/>
</dbReference>
<protein>
    <submittedName>
        <fullName evidence="5">Multiple sugar transport system substrate-binding protein</fullName>
    </submittedName>
</protein>
<evidence type="ECO:0000256" key="4">
    <source>
        <dbReference type="ARBA" id="ARBA00022729"/>
    </source>
</evidence>
<name>A0ABS4ISV7_9BACL</name>
<gene>
    <name evidence="5" type="ORF">J2Z66_002266</name>
</gene>
<evidence type="ECO:0000256" key="1">
    <source>
        <dbReference type="ARBA" id="ARBA00004196"/>
    </source>
</evidence>
<accession>A0ABS4ISV7</accession>
<dbReference type="PROSITE" id="PS51257">
    <property type="entry name" value="PROKAR_LIPOPROTEIN"/>
    <property type="match status" value="1"/>
</dbReference>
<evidence type="ECO:0000313" key="6">
    <source>
        <dbReference type="Proteomes" id="UP001519287"/>
    </source>
</evidence>
<keyword evidence="6" id="KW-1185">Reference proteome</keyword>
<evidence type="ECO:0000313" key="5">
    <source>
        <dbReference type="EMBL" id="MBP1990660.1"/>
    </source>
</evidence>
<sequence length="474" mass="54000">MMREKRKGLYLALVLTLVIALVTACGGGKQAPEETGSAGEKGNENKEEKVKIVLASYSLNDNNRINRLLERWNAKHPNIEVEYKDFPNDEKEYYKALDIALAGNETMDVIVVDYENSVQKGQQGVLLDVNPLAQKDNFDLAENFGPVMKDIQTDGKNYYLPYNIAFDVLWYNKDRFDEKKLTYPDENTTYPQLLELARQLTHGEGANKVYGLVLGYRAPSSALMPAESAGWNWVKEDGSPNFDDPRVKEALEWHKQLFDEDLAPTFVQMEIEKMNNRILLAQNKAAMIVRNWWTPVQWNMFRFNDKVFWQDGIDMKLGATFAPKINESAPSKVQNISAGYGYAVSAKSKHPDEAYQFVKFMATESYDILSVIPSYKKTDVSQFASLFNSFTDNDNVEHTDIYPQELIDQIKKVNDESISVKSALNPPVVDPSIRNALMDLLNRESSNYYSGKVQLNDFISKLQTEAEKIIKNLK</sequence>
<dbReference type="PANTHER" id="PTHR43649:SF31">
    <property type="entry name" value="SN-GLYCEROL-3-PHOSPHATE-BINDING PERIPLASMIC PROTEIN UGPB"/>
    <property type="match status" value="1"/>
</dbReference>
<keyword evidence="5" id="KW-0762">Sugar transport</keyword>
<proteinExistence type="inferred from homology"/>